<dbReference type="EMBL" id="QYJN01000002">
    <property type="protein sequence ID" value="RIP36070.1"/>
    <property type="molecule type" value="Genomic_DNA"/>
</dbReference>
<comment type="caution">
    <text evidence="2">The sequence shown here is derived from an EMBL/GenBank/DDBJ whole genome shotgun (WGS) entry which is preliminary data.</text>
</comment>
<feature type="compositionally biased region" description="Polar residues" evidence="1">
    <location>
        <begin position="95"/>
        <end position="111"/>
    </location>
</feature>
<evidence type="ECO:0008006" key="4">
    <source>
        <dbReference type="Google" id="ProtNLM"/>
    </source>
</evidence>
<dbReference type="InterPro" id="IPR035218">
    <property type="entry name" value="DUF5327"/>
</dbReference>
<sequence>MKKEKVIQLIEQELVQADEASSKVEFEKHIYAIRTLTELVMSDSNNVSFNEQRTTLPKSYRSQALSQTNVAQTSKQSTSDEISLAELEAMGGNVPSKQQTTSNDSLTSANRMVTDDELGNGESIFDF</sequence>
<accession>A0A3A0VSJ8</accession>
<dbReference type="RefSeq" id="WP_119484839.1">
    <property type="nucleotide sequence ID" value="NZ_QYJN01000002.1"/>
</dbReference>
<dbReference type="Proteomes" id="UP000265541">
    <property type="component" value="Unassembled WGS sequence"/>
</dbReference>
<feature type="region of interest" description="Disordered" evidence="1">
    <location>
        <begin position="50"/>
        <end position="127"/>
    </location>
</feature>
<reference evidence="2 3" key="1">
    <citation type="journal article" date="2016" name="Front. Microbiol.">
        <title>Comprehensive Phylogenetic Analysis of Bovine Non-aureus Staphylococci Species Based on Whole-Genome Sequencing.</title>
        <authorList>
            <person name="Naushad S."/>
            <person name="Barkema H.W."/>
            <person name="Luby C."/>
            <person name="Condas L.A."/>
            <person name="Nobrega D.B."/>
            <person name="Carson D.A."/>
            <person name="De Buck J."/>
        </authorList>
    </citation>
    <scope>NUCLEOTIDE SEQUENCE [LARGE SCALE GENOMIC DNA]</scope>
    <source>
        <strain evidence="2 3">SNUC 4781</strain>
    </source>
</reference>
<protein>
    <recommendedName>
        <fullName evidence="4">YwdI family protein</fullName>
    </recommendedName>
</protein>
<dbReference type="AlphaFoldDB" id="A0A3A0VSJ8"/>
<dbReference type="OrthoDB" id="2418541at2"/>
<dbReference type="Pfam" id="PF17261">
    <property type="entry name" value="DUF5327"/>
    <property type="match status" value="1"/>
</dbReference>
<organism evidence="2 3">
    <name type="scientific">Staphylococcus gallinarum</name>
    <dbReference type="NCBI Taxonomy" id="1293"/>
    <lineage>
        <taxon>Bacteria</taxon>
        <taxon>Bacillati</taxon>
        <taxon>Bacillota</taxon>
        <taxon>Bacilli</taxon>
        <taxon>Bacillales</taxon>
        <taxon>Staphylococcaceae</taxon>
        <taxon>Staphylococcus</taxon>
    </lineage>
</organism>
<evidence type="ECO:0000313" key="2">
    <source>
        <dbReference type="EMBL" id="RIP36070.1"/>
    </source>
</evidence>
<proteinExistence type="predicted"/>
<gene>
    <name evidence="2" type="ORF">BUZ14_05305</name>
</gene>
<evidence type="ECO:0000256" key="1">
    <source>
        <dbReference type="SAM" id="MobiDB-lite"/>
    </source>
</evidence>
<name>A0A3A0VSJ8_STAGA</name>
<evidence type="ECO:0000313" key="3">
    <source>
        <dbReference type="Proteomes" id="UP000265541"/>
    </source>
</evidence>
<feature type="compositionally biased region" description="Polar residues" evidence="1">
    <location>
        <begin position="50"/>
        <end position="81"/>
    </location>
</feature>